<evidence type="ECO:0000313" key="2">
    <source>
        <dbReference type="Proteomes" id="UP001302602"/>
    </source>
</evidence>
<dbReference type="Proteomes" id="UP001302602">
    <property type="component" value="Unassembled WGS sequence"/>
</dbReference>
<comment type="caution">
    <text evidence="1">The sequence shown here is derived from an EMBL/GenBank/DDBJ whole genome shotgun (WGS) entry which is preliminary data.</text>
</comment>
<reference evidence="1" key="1">
    <citation type="journal article" date="2023" name="Mol. Phylogenet. Evol.">
        <title>Genome-scale phylogeny and comparative genomics of the fungal order Sordariales.</title>
        <authorList>
            <person name="Hensen N."/>
            <person name="Bonometti L."/>
            <person name="Westerberg I."/>
            <person name="Brannstrom I.O."/>
            <person name="Guillou S."/>
            <person name="Cros-Aarteil S."/>
            <person name="Calhoun S."/>
            <person name="Haridas S."/>
            <person name="Kuo A."/>
            <person name="Mondo S."/>
            <person name="Pangilinan J."/>
            <person name="Riley R."/>
            <person name="LaButti K."/>
            <person name="Andreopoulos B."/>
            <person name="Lipzen A."/>
            <person name="Chen C."/>
            <person name="Yan M."/>
            <person name="Daum C."/>
            <person name="Ng V."/>
            <person name="Clum A."/>
            <person name="Steindorff A."/>
            <person name="Ohm R.A."/>
            <person name="Martin F."/>
            <person name="Silar P."/>
            <person name="Natvig D.O."/>
            <person name="Lalanne C."/>
            <person name="Gautier V."/>
            <person name="Ament-Velasquez S.L."/>
            <person name="Kruys A."/>
            <person name="Hutchinson M.I."/>
            <person name="Powell A.J."/>
            <person name="Barry K."/>
            <person name="Miller A.N."/>
            <person name="Grigoriev I.V."/>
            <person name="Debuchy R."/>
            <person name="Gladieux P."/>
            <person name="Hiltunen Thoren M."/>
            <person name="Johannesson H."/>
        </authorList>
    </citation>
    <scope>NUCLEOTIDE SEQUENCE</scope>
    <source>
        <strain evidence="1">CBS 731.68</strain>
    </source>
</reference>
<dbReference type="RefSeq" id="XP_062644491.1">
    <property type="nucleotide sequence ID" value="XM_062789370.1"/>
</dbReference>
<dbReference type="EMBL" id="MU853237">
    <property type="protein sequence ID" value="KAK4120720.1"/>
    <property type="molecule type" value="Genomic_DNA"/>
</dbReference>
<dbReference type="AlphaFoldDB" id="A0AAN6TU04"/>
<accession>A0AAN6TU04</accession>
<keyword evidence="2" id="KW-1185">Reference proteome</keyword>
<protein>
    <submittedName>
        <fullName evidence="1">Uncharacterized protein</fullName>
    </submittedName>
</protein>
<gene>
    <name evidence="1" type="ORF">N657DRAFT_579272</name>
</gene>
<sequence>MTALLWRKTAAAVAATATHDVRDDFVGRGRIHVLNSTSFVTASLADRIGCLNRHGMLTLRDCAVFTLFDDSPRSFYSAEGNCSFRNPNTPTNRDSYYGSDTHAWSCGGKDVDKSVNENYYTVNGFNYPFVCNGNINCWYDILMATPGNDYEPLPVWQFFWGAHQLDVPAGHSRVLWLWVPTRKKSAEDADEE</sequence>
<name>A0AAN6TU04_9PEZI</name>
<proteinExistence type="predicted"/>
<evidence type="ECO:0000313" key="1">
    <source>
        <dbReference type="EMBL" id="KAK4120720.1"/>
    </source>
</evidence>
<dbReference type="GeneID" id="87826140"/>
<reference evidence="1" key="2">
    <citation type="submission" date="2023-05" db="EMBL/GenBank/DDBJ databases">
        <authorList>
            <consortium name="Lawrence Berkeley National Laboratory"/>
            <person name="Steindorff A."/>
            <person name="Hensen N."/>
            <person name="Bonometti L."/>
            <person name="Westerberg I."/>
            <person name="Brannstrom I.O."/>
            <person name="Guillou S."/>
            <person name="Cros-Aarteil S."/>
            <person name="Calhoun S."/>
            <person name="Haridas S."/>
            <person name="Kuo A."/>
            <person name="Mondo S."/>
            <person name="Pangilinan J."/>
            <person name="Riley R."/>
            <person name="Labutti K."/>
            <person name="Andreopoulos B."/>
            <person name="Lipzen A."/>
            <person name="Chen C."/>
            <person name="Yanf M."/>
            <person name="Daum C."/>
            <person name="Ng V."/>
            <person name="Clum A."/>
            <person name="Ohm R."/>
            <person name="Martin F."/>
            <person name="Silar P."/>
            <person name="Natvig D."/>
            <person name="Lalanne C."/>
            <person name="Gautier V."/>
            <person name="Ament-Velasquez S.L."/>
            <person name="Kruys A."/>
            <person name="Hutchinson M.I."/>
            <person name="Powell A.J."/>
            <person name="Barry K."/>
            <person name="Miller A.N."/>
            <person name="Grigoriev I.V."/>
            <person name="Debuchy R."/>
            <person name="Gladieux P."/>
            <person name="Thoren M.H."/>
            <person name="Johannesson H."/>
        </authorList>
    </citation>
    <scope>NUCLEOTIDE SEQUENCE</scope>
    <source>
        <strain evidence="1">CBS 731.68</strain>
    </source>
</reference>
<organism evidence="1 2">
    <name type="scientific">Parathielavia appendiculata</name>
    <dbReference type="NCBI Taxonomy" id="2587402"/>
    <lineage>
        <taxon>Eukaryota</taxon>
        <taxon>Fungi</taxon>
        <taxon>Dikarya</taxon>
        <taxon>Ascomycota</taxon>
        <taxon>Pezizomycotina</taxon>
        <taxon>Sordariomycetes</taxon>
        <taxon>Sordariomycetidae</taxon>
        <taxon>Sordariales</taxon>
        <taxon>Chaetomiaceae</taxon>
        <taxon>Parathielavia</taxon>
    </lineage>
</organism>